<feature type="transmembrane region" description="Helical" evidence="2">
    <location>
        <begin position="392"/>
        <end position="413"/>
    </location>
</feature>
<dbReference type="OrthoDB" id="10591041at2759"/>
<evidence type="ECO:0000313" key="5">
    <source>
        <dbReference type="Proteomes" id="UP000001568"/>
    </source>
</evidence>
<protein>
    <submittedName>
        <fullName evidence="4">Uncharacterized protein</fullName>
    </submittedName>
</protein>
<dbReference type="KEGG" id="olu:OSTLU_93963"/>
<sequence length="439" mass="45949">MRDGARRRAIAVCVVCVAALARGATATRASARAIAPRATNPNLRASRLDDARAPTTWSEVADEIAATCASSADREACATEALLTRCRDGARDAAAATCAARATTTRAMETPNEGETGARKALLGTCAGVGRAIGRERAYDEARGDGGASACGDDADATCEGGCVEGVLERVVERIVGEMTNGDVEAVVERALRTCDEVGGGKYGTCARAVGRATRRATKAVERATRDAWEACGRANGVDGVRSCRFGVVEAHVDAGLARGVEDATRACESSDLVGAGEGERETEACARALGAALMSKYEYDDVKSREGCDLSANDRIKTVCVAAVNEEKTRRDIDVSATLAFCASALRTPLGQASPTADPSPPPPPPPVDPDQVEHRKEALRRHGTAVGGSLWLACFIVLLSSIIAVTAYLWWRDGIMFGSGRPVVQYTRIQATELGSL</sequence>
<keyword evidence="2" id="KW-0812">Transmembrane</keyword>
<dbReference type="GeneID" id="5006220"/>
<proteinExistence type="predicted"/>
<dbReference type="EMBL" id="CP000597">
    <property type="protein sequence ID" value="ABP00585.1"/>
    <property type="molecule type" value="Genomic_DNA"/>
</dbReference>
<dbReference type="Proteomes" id="UP000001568">
    <property type="component" value="Chromosome 17"/>
</dbReference>
<dbReference type="Gramene" id="ABP00585">
    <property type="protein sequence ID" value="ABP00585"/>
    <property type="gene ID" value="OSTLU_93963"/>
</dbReference>
<feature type="compositionally biased region" description="Pro residues" evidence="1">
    <location>
        <begin position="359"/>
        <end position="370"/>
    </location>
</feature>
<keyword evidence="3" id="KW-0732">Signal</keyword>
<dbReference type="AlphaFoldDB" id="A4SA15"/>
<name>A4SA15_OSTLU</name>
<feature type="chain" id="PRO_5002673273" evidence="3">
    <location>
        <begin position="27"/>
        <end position="439"/>
    </location>
</feature>
<reference evidence="4 5" key="1">
    <citation type="journal article" date="2007" name="Proc. Natl. Acad. Sci. U.S.A.">
        <title>The tiny eukaryote Ostreococcus provides genomic insights into the paradox of plankton speciation.</title>
        <authorList>
            <person name="Palenik B."/>
            <person name="Grimwood J."/>
            <person name="Aerts A."/>
            <person name="Rouze P."/>
            <person name="Salamov A."/>
            <person name="Putnam N."/>
            <person name="Dupont C."/>
            <person name="Jorgensen R."/>
            <person name="Derelle E."/>
            <person name="Rombauts S."/>
            <person name="Zhou K."/>
            <person name="Otillar R."/>
            <person name="Merchant S.S."/>
            <person name="Podell S."/>
            <person name="Gaasterland T."/>
            <person name="Napoli C."/>
            <person name="Gendler K."/>
            <person name="Manuell A."/>
            <person name="Tai V."/>
            <person name="Vallon O."/>
            <person name="Piganeau G."/>
            <person name="Jancek S."/>
            <person name="Heijde M."/>
            <person name="Jabbari K."/>
            <person name="Bowler C."/>
            <person name="Lohr M."/>
            <person name="Robbens S."/>
            <person name="Werner G."/>
            <person name="Dubchak I."/>
            <person name="Pazour G.J."/>
            <person name="Ren Q."/>
            <person name="Paulsen I."/>
            <person name="Delwiche C."/>
            <person name="Schmutz J."/>
            <person name="Rokhsar D."/>
            <person name="Van de Peer Y."/>
            <person name="Moreau H."/>
            <person name="Grigoriev I.V."/>
        </authorList>
    </citation>
    <scope>NUCLEOTIDE SEQUENCE [LARGE SCALE GENOMIC DNA]</scope>
    <source>
        <strain evidence="4 5">CCE9901</strain>
    </source>
</reference>
<keyword evidence="2" id="KW-1133">Transmembrane helix</keyword>
<evidence type="ECO:0000256" key="1">
    <source>
        <dbReference type="SAM" id="MobiDB-lite"/>
    </source>
</evidence>
<evidence type="ECO:0000256" key="3">
    <source>
        <dbReference type="SAM" id="SignalP"/>
    </source>
</evidence>
<keyword evidence="5" id="KW-1185">Reference proteome</keyword>
<feature type="signal peptide" evidence="3">
    <location>
        <begin position="1"/>
        <end position="26"/>
    </location>
</feature>
<organism evidence="4 5">
    <name type="scientific">Ostreococcus lucimarinus (strain CCE9901)</name>
    <dbReference type="NCBI Taxonomy" id="436017"/>
    <lineage>
        <taxon>Eukaryota</taxon>
        <taxon>Viridiplantae</taxon>
        <taxon>Chlorophyta</taxon>
        <taxon>Mamiellophyceae</taxon>
        <taxon>Mamiellales</taxon>
        <taxon>Bathycoccaceae</taxon>
        <taxon>Ostreococcus</taxon>
    </lineage>
</organism>
<gene>
    <name evidence="4" type="ORF">OSTLU_93963</name>
</gene>
<feature type="region of interest" description="Disordered" evidence="1">
    <location>
        <begin position="352"/>
        <end position="381"/>
    </location>
</feature>
<keyword evidence="2" id="KW-0472">Membrane</keyword>
<evidence type="ECO:0000256" key="2">
    <source>
        <dbReference type="SAM" id="Phobius"/>
    </source>
</evidence>
<evidence type="ECO:0000313" key="4">
    <source>
        <dbReference type="EMBL" id="ABP00585.1"/>
    </source>
</evidence>
<dbReference type="OMA" id="DADATCE"/>
<accession>A4SA15</accession>
<dbReference type="RefSeq" id="XP_001422268.1">
    <property type="nucleotide sequence ID" value="XM_001422231.1"/>
</dbReference>
<dbReference type="HOGENOM" id="CLU_624671_0_0_1"/>